<organism evidence="1 2">
    <name type="scientific">Sinomicrobium pectinilyticum</name>
    <dbReference type="NCBI Taxonomy" id="1084421"/>
    <lineage>
        <taxon>Bacteria</taxon>
        <taxon>Pseudomonadati</taxon>
        <taxon>Bacteroidota</taxon>
        <taxon>Flavobacteriia</taxon>
        <taxon>Flavobacteriales</taxon>
        <taxon>Flavobacteriaceae</taxon>
        <taxon>Sinomicrobium</taxon>
    </lineage>
</organism>
<dbReference type="OrthoDB" id="9801478at2"/>
<reference evidence="1 2" key="1">
    <citation type="submission" date="2018-10" db="EMBL/GenBank/DDBJ databases">
        <title>Sinomicrobium pectinilyticum sp. nov., a pectinase-producing bacterium isolated from alkaline and saline soil, and emended description of the genus Sinomicrobium.</title>
        <authorList>
            <person name="Cheng B."/>
            <person name="Li C."/>
            <person name="Lai Q."/>
            <person name="Du M."/>
            <person name="Shao Z."/>
            <person name="Xu P."/>
            <person name="Yang C."/>
        </authorList>
    </citation>
    <scope>NUCLEOTIDE SEQUENCE [LARGE SCALE GENOMIC DNA]</scope>
    <source>
        <strain evidence="1 2">5DNS001</strain>
    </source>
</reference>
<gene>
    <name evidence="1" type="ORF">ED312_14555</name>
</gene>
<proteinExistence type="predicted"/>
<dbReference type="RefSeq" id="WP_123216752.1">
    <property type="nucleotide sequence ID" value="NZ_RJTM01000102.1"/>
</dbReference>
<dbReference type="Pfam" id="PF14103">
    <property type="entry name" value="DUF4276"/>
    <property type="match status" value="1"/>
</dbReference>
<name>A0A3N0E763_SINP1</name>
<comment type="caution">
    <text evidence="1">The sequence shown here is derived from an EMBL/GenBank/DDBJ whole genome shotgun (WGS) entry which is preliminary data.</text>
</comment>
<keyword evidence="2" id="KW-1185">Reference proteome</keyword>
<evidence type="ECO:0000313" key="2">
    <source>
        <dbReference type="Proteomes" id="UP000267469"/>
    </source>
</evidence>
<accession>A0A3N0E763</accession>
<dbReference type="InterPro" id="IPR025455">
    <property type="entry name" value="DUF4276"/>
</dbReference>
<dbReference type="EMBL" id="RJTM01000102">
    <property type="protein sequence ID" value="RNL83702.1"/>
    <property type="molecule type" value="Genomic_DNA"/>
</dbReference>
<dbReference type="Proteomes" id="UP000267469">
    <property type="component" value="Unassembled WGS sequence"/>
</dbReference>
<protein>
    <submittedName>
        <fullName evidence="1">DUF4276 family protein</fullName>
    </submittedName>
</protein>
<evidence type="ECO:0000313" key="1">
    <source>
        <dbReference type="EMBL" id="RNL83702.1"/>
    </source>
</evidence>
<sequence length="227" mass="26207">MKFLNIIVEGSTEEAFVNDVLVKHFASLNIFVSVRKITTGWSKHSNKRHKGGLSRYNWLKNDVVRWIQSDRNKPNTWYTTFIDLYAFPKDSQSPYTEDIQNIPDHYAKVKALEEAIGKSINHPNCIPYVQLHEFETFLLVDPDRLFLMYPDSPTGIERLKKDIGKTAPEEINESPQTAPSKRIIKYIPTYKGQKAQVGPMVAEDIGLSLLRTKCPHFNEWITKLENL</sequence>
<dbReference type="AlphaFoldDB" id="A0A3N0E763"/>